<dbReference type="EMBL" id="QNUK01000575">
    <property type="protein sequence ID" value="KAF5891534.1"/>
    <property type="molecule type" value="Genomic_DNA"/>
</dbReference>
<keyword evidence="3" id="KW-0808">Transferase</keyword>
<dbReference type="InterPro" id="IPR001214">
    <property type="entry name" value="SET_dom"/>
</dbReference>
<evidence type="ECO:0000256" key="2">
    <source>
        <dbReference type="ARBA" id="ARBA00022603"/>
    </source>
</evidence>
<name>A0A8J4U5D5_CLAMG</name>
<feature type="compositionally biased region" description="Polar residues" evidence="13">
    <location>
        <begin position="1"/>
        <end position="10"/>
    </location>
</feature>
<comment type="subcellular location">
    <subcellularLocation>
        <location evidence="1">Nucleus</location>
    </subcellularLocation>
</comment>
<dbReference type="Proteomes" id="UP000727407">
    <property type="component" value="Unassembled WGS sequence"/>
</dbReference>
<comment type="caution">
    <text evidence="16">The sequence shown here is derived from an EMBL/GenBank/DDBJ whole genome shotgun (WGS) entry which is preliminary data.</text>
</comment>
<dbReference type="GO" id="GO:0042054">
    <property type="term" value="F:histone methyltransferase activity"/>
    <property type="evidence" value="ECO:0007669"/>
    <property type="project" value="InterPro"/>
</dbReference>
<dbReference type="SUPFAM" id="SSF82199">
    <property type="entry name" value="SET domain"/>
    <property type="match status" value="2"/>
</dbReference>
<dbReference type="GO" id="GO:0010468">
    <property type="term" value="P:regulation of gene expression"/>
    <property type="evidence" value="ECO:0007669"/>
    <property type="project" value="TreeGrafter"/>
</dbReference>
<dbReference type="InterPro" id="IPR050331">
    <property type="entry name" value="Zinc_finger"/>
</dbReference>
<dbReference type="GO" id="GO:0032259">
    <property type="term" value="P:methylation"/>
    <property type="evidence" value="ECO:0007669"/>
    <property type="project" value="UniProtKB-KW"/>
</dbReference>
<dbReference type="PROSITE" id="PS00028">
    <property type="entry name" value="ZINC_FINGER_C2H2_1"/>
    <property type="match status" value="1"/>
</dbReference>
<dbReference type="AlphaFoldDB" id="A0A8J4U5D5"/>
<evidence type="ECO:0000256" key="9">
    <source>
        <dbReference type="ARBA" id="ARBA00023015"/>
    </source>
</evidence>
<evidence type="ECO:0000256" key="3">
    <source>
        <dbReference type="ARBA" id="ARBA00022679"/>
    </source>
</evidence>
<dbReference type="Gene3D" id="2.170.270.10">
    <property type="entry name" value="SET domain"/>
    <property type="match status" value="2"/>
</dbReference>
<feature type="domain" description="SET" evidence="15">
    <location>
        <begin position="123"/>
        <end position="237"/>
    </location>
</feature>
<evidence type="ECO:0000256" key="4">
    <source>
        <dbReference type="ARBA" id="ARBA00022691"/>
    </source>
</evidence>
<evidence type="ECO:0000256" key="6">
    <source>
        <dbReference type="ARBA" id="ARBA00022737"/>
    </source>
</evidence>
<dbReference type="InterPro" id="IPR013087">
    <property type="entry name" value="Znf_C2H2_type"/>
</dbReference>
<evidence type="ECO:0000256" key="1">
    <source>
        <dbReference type="ARBA" id="ARBA00004123"/>
    </source>
</evidence>
<evidence type="ECO:0000256" key="11">
    <source>
        <dbReference type="ARBA" id="ARBA00023242"/>
    </source>
</evidence>
<feature type="non-terminal residue" evidence="16">
    <location>
        <position position="576"/>
    </location>
</feature>
<dbReference type="Pfam" id="PF21549">
    <property type="entry name" value="PRDM2_PR"/>
    <property type="match status" value="2"/>
</dbReference>
<evidence type="ECO:0000256" key="12">
    <source>
        <dbReference type="PROSITE-ProRule" id="PRU00042"/>
    </source>
</evidence>
<evidence type="ECO:0000259" key="14">
    <source>
        <dbReference type="PROSITE" id="PS50157"/>
    </source>
</evidence>
<proteinExistence type="predicted"/>
<keyword evidence="2" id="KW-0489">Methyltransferase</keyword>
<dbReference type="PANTHER" id="PTHR16515">
    <property type="entry name" value="PR DOMAIN ZINC FINGER PROTEIN"/>
    <property type="match status" value="1"/>
</dbReference>
<accession>A0A8J4U5D5</accession>
<dbReference type="InterPro" id="IPR046341">
    <property type="entry name" value="SET_dom_sf"/>
</dbReference>
<keyword evidence="8" id="KW-0862">Zinc</keyword>
<evidence type="ECO:0000256" key="8">
    <source>
        <dbReference type="ARBA" id="ARBA00022833"/>
    </source>
</evidence>
<keyword evidence="5" id="KW-0479">Metal-binding</keyword>
<keyword evidence="11" id="KW-0539">Nucleus</keyword>
<feature type="domain" description="SET" evidence="15">
    <location>
        <begin position="390"/>
        <end position="504"/>
    </location>
</feature>
<feature type="domain" description="C2H2-type" evidence="14">
    <location>
        <begin position="536"/>
        <end position="564"/>
    </location>
</feature>
<keyword evidence="7 12" id="KW-0863">Zinc-finger</keyword>
<dbReference type="InterPro" id="IPR044417">
    <property type="entry name" value="PRDM7_9_PR-SET"/>
</dbReference>
<keyword evidence="6" id="KW-0677">Repeat</keyword>
<evidence type="ECO:0000313" key="17">
    <source>
        <dbReference type="Proteomes" id="UP000727407"/>
    </source>
</evidence>
<keyword evidence="17" id="KW-1185">Reference proteome</keyword>
<evidence type="ECO:0000259" key="15">
    <source>
        <dbReference type="PROSITE" id="PS50280"/>
    </source>
</evidence>
<feature type="region of interest" description="Disordered" evidence="13">
    <location>
        <begin position="1"/>
        <end position="28"/>
    </location>
</feature>
<dbReference type="GO" id="GO:0008270">
    <property type="term" value="F:zinc ion binding"/>
    <property type="evidence" value="ECO:0007669"/>
    <property type="project" value="UniProtKB-KW"/>
</dbReference>
<keyword evidence="9" id="KW-0805">Transcription regulation</keyword>
<evidence type="ECO:0000256" key="10">
    <source>
        <dbReference type="ARBA" id="ARBA00023163"/>
    </source>
</evidence>
<keyword evidence="10" id="KW-0804">Transcription</keyword>
<dbReference type="OrthoDB" id="40579at2759"/>
<evidence type="ECO:0000256" key="7">
    <source>
        <dbReference type="ARBA" id="ARBA00022771"/>
    </source>
</evidence>
<gene>
    <name evidence="16" type="ORF">DAT39_018757</name>
</gene>
<evidence type="ECO:0000256" key="5">
    <source>
        <dbReference type="ARBA" id="ARBA00022723"/>
    </source>
</evidence>
<evidence type="ECO:0000313" key="16">
    <source>
        <dbReference type="EMBL" id="KAF5891534.1"/>
    </source>
</evidence>
<dbReference type="PANTHER" id="PTHR16515:SF49">
    <property type="entry name" value="GASTRULA ZINC FINGER PROTEIN XLCGF49.1-LIKE-RELATED"/>
    <property type="match status" value="1"/>
</dbReference>
<protein>
    <submittedName>
        <fullName evidence="16">Histone-lysine N-methyltransferase PRDM9-like</fullName>
    </submittedName>
</protein>
<dbReference type="SMART" id="SM00317">
    <property type="entry name" value="SET"/>
    <property type="match status" value="2"/>
</dbReference>
<keyword evidence="4" id="KW-0949">S-adenosyl-L-methionine</keyword>
<dbReference type="CDD" id="cd19193">
    <property type="entry name" value="PR-SET_PRDM7_9"/>
    <property type="match status" value="2"/>
</dbReference>
<sequence>SVLMSSSGGTRSPADGPTPLQLGQNVKTETSVRGISGMTDIRVKKEETLDLSICMDHEDTSTIITPDVPSVKEEEADNERYLYCEICKSYFFNKCEVHGSPLFLTDTPVPMGVSDRARQTLPPGLEIRKSSIPSAVLGVFNNGETVPVGAHFGPYQGELVEREEAMNSEYCWMMYKSGQCEEYIDAKRETHANWMRYVNCARNEGEQNLMAFKYRGGILYRCCRPIDSGHELLVWYDEEYGRDLGRTCHYRWNKKCSTSGIDLFFLTTVMASESQARITAALSACSFTLGQNVKTETSVRGISGMTDIRVKKEETLDLSICMDHEDTSTIITPDVPSVKEEEADNERYLYCEICESYFFNKCEVHGSPLFITDTPVPMGVSDRARQTLPPGLEIQKSGIPSAVLGVFNNGETVPVGAHFGPYQGELVKREEAMTSEYCWMMYKSGQCEEYIDAKRETHANWMRYVNCARNEGEQNLMAFKYRGGILYRCCRPIDSGHELLVWYDEEYGRDLGRTCHYRWNKKCSTSDVKNNGTQVFSCSSCSLSYTSQIDLNKHVQSYHCDEHASRQHKPEVVKHE</sequence>
<evidence type="ECO:0000256" key="13">
    <source>
        <dbReference type="SAM" id="MobiDB-lite"/>
    </source>
</evidence>
<dbReference type="PROSITE" id="PS50280">
    <property type="entry name" value="SET"/>
    <property type="match status" value="2"/>
</dbReference>
<feature type="non-terminal residue" evidence="16">
    <location>
        <position position="1"/>
    </location>
</feature>
<dbReference type="GO" id="GO:0005634">
    <property type="term" value="C:nucleus"/>
    <property type="evidence" value="ECO:0007669"/>
    <property type="project" value="UniProtKB-SubCell"/>
</dbReference>
<organism evidence="16 17">
    <name type="scientific">Clarias magur</name>
    <name type="common">Asian catfish</name>
    <name type="synonym">Macropteronotus magur</name>
    <dbReference type="NCBI Taxonomy" id="1594786"/>
    <lineage>
        <taxon>Eukaryota</taxon>
        <taxon>Metazoa</taxon>
        <taxon>Chordata</taxon>
        <taxon>Craniata</taxon>
        <taxon>Vertebrata</taxon>
        <taxon>Euteleostomi</taxon>
        <taxon>Actinopterygii</taxon>
        <taxon>Neopterygii</taxon>
        <taxon>Teleostei</taxon>
        <taxon>Ostariophysi</taxon>
        <taxon>Siluriformes</taxon>
        <taxon>Clariidae</taxon>
        <taxon>Clarias</taxon>
    </lineage>
</organism>
<dbReference type="PROSITE" id="PS50157">
    <property type="entry name" value="ZINC_FINGER_C2H2_2"/>
    <property type="match status" value="1"/>
</dbReference>
<reference evidence="16" key="1">
    <citation type="submission" date="2020-07" db="EMBL/GenBank/DDBJ databases">
        <title>Clarias magur genome sequencing, assembly and annotation.</title>
        <authorList>
            <person name="Kushwaha B."/>
            <person name="Kumar R."/>
            <person name="Das P."/>
            <person name="Joshi C.G."/>
            <person name="Kumar D."/>
            <person name="Nagpure N.S."/>
            <person name="Pandey M."/>
            <person name="Agarwal S."/>
            <person name="Srivastava S."/>
            <person name="Singh M."/>
            <person name="Sahoo L."/>
            <person name="Jayasankar P."/>
            <person name="Meher P.K."/>
            <person name="Koringa P.G."/>
            <person name="Iquebal M.A."/>
            <person name="Das S.P."/>
            <person name="Bit A."/>
            <person name="Patnaik S."/>
            <person name="Patel N."/>
            <person name="Shah T.M."/>
            <person name="Hinsu A."/>
            <person name="Jena J.K."/>
        </authorList>
    </citation>
    <scope>NUCLEOTIDE SEQUENCE</scope>
    <source>
        <strain evidence="16">CIFAMagur01</strain>
        <tissue evidence="16">Testis</tissue>
    </source>
</reference>